<dbReference type="Gramene" id="TraesCS3A02G087800.2">
    <property type="protein sequence ID" value="TraesCS3A02G087800.2.cds1"/>
    <property type="gene ID" value="TraesCS3A02G087800"/>
</dbReference>
<reference evidence="1" key="2">
    <citation type="submission" date="2018-10" db="UniProtKB">
        <authorList>
            <consortium name="EnsemblPlants"/>
        </authorList>
    </citation>
    <scope>IDENTIFICATION</scope>
</reference>
<reference evidence="1" key="1">
    <citation type="submission" date="2018-08" db="EMBL/GenBank/DDBJ databases">
        <authorList>
            <person name="Rossello M."/>
        </authorList>
    </citation>
    <scope>NUCLEOTIDE SEQUENCE [LARGE SCALE GENOMIC DNA]</scope>
    <source>
        <strain evidence="1">cv. Chinese Spring</strain>
    </source>
</reference>
<dbReference type="Proteomes" id="UP000019116">
    <property type="component" value="Chromosome 3A"/>
</dbReference>
<organism evidence="1">
    <name type="scientific">Triticum aestivum</name>
    <name type="common">Wheat</name>
    <dbReference type="NCBI Taxonomy" id="4565"/>
    <lineage>
        <taxon>Eukaryota</taxon>
        <taxon>Viridiplantae</taxon>
        <taxon>Streptophyta</taxon>
        <taxon>Embryophyta</taxon>
        <taxon>Tracheophyta</taxon>
        <taxon>Spermatophyta</taxon>
        <taxon>Magnoliopsida</taxon>
        <taxon>Liliopsida</taxon>
        <taxon>Poales</taxon>
        <taxon>Poaceae</taxon>
        <taxon>BOP clade</taxon>
        <taxon>Pooideae</taxon>
        <taxon>Triticodae</taxon>
        <taxon>Triticeae</taxon>
        <taxon>Triticinae</taxon>
        <taxon>Triticum</taxon>
    </lineage>
</organism>
<evidence type="ECO:0000313" key="1">
    <source>
        <dbReference type="EnsemblPlants" id="TraesCS3A02G087800.2.cds1"/>
    </source>
</evidence>
<dbReference type="Gramene" id="TraesCS3A03G0194200.2">
    <property type="protein sequence ID" value="TraesCS3A03G0194200.2.CDS1"/>
    <property type="gene ID" value="TraesCS3A03G0194200"/>
</dbReference>
<keyword evidence="2" id="KW-1185">Reference proteome</keyword>
<dbReference type="AlphaFoldDB" id="A0A3B6EEV7"/>
<evidence type="ECO:0000313" key="2">
    <source>
        <dbReference type="Proteomes" id="UP000019116"/>
    </source>
</evidence>
<dbReference type="OrthoDB" id="21449at2759"/>
<proteinExistence type="predicted"/>
<dbReference type="EnsemblPlants" id="TraesCS3A02G087800.2">
    <property type="protein sequence ID" value="TraesCS3A02G087800.2.cds1"/>
    <property type="gene ID" value="TraesCS3A02G087800"/>
</dbReference>
<name>A0A3B6EEV7_WHEAT</name>
<sequence length="106" mass="11590">MSVEILEPSGQRQNNRLFQLADAHGEIAGSCAHVGHFLPNGARKNSLEFGAAGGVESRACGIYAFGREGRTEIEATKIQLQMKMEFISKILLESRRCCELLLGVLI</sequence>
<gene>
    <name evidence="1" type="primary">LOC123056766</name>
</gene>
<accession>A0A3B6EEV7</accession>
<protein>
    <submittedName>
        <fullName evidence="1">Uncharacterized protein</fullName>
    </submittedName>
</protein>